<dbReference type="HOGENOM" id="CLU_027508_0_0_1"/>
<evidence type="ECO:0000313" key="4">
    <source>
        <dbReference type="EMBL" id="EHK26666.1"/>
    </source>
</evidence>
<dbReference type="Pfam" id="PF24883">
    <property type="entry name" value="NPHP3_N"/>
    <property type="match status" value="1"/>
</dbReference>
<reference evidence="4 5" key="1">
    <citation type="journal article" date="2011" name="Genome Biol.">
        <title>Comparative genome sequence analysis underscores mycoparasitism as the ancestral life style of Trichoderma.</title>
        <authorList>
            <person name="Kubicek C.P."/>
            <person name="Herrera-Estrella A."/>
            <person name="Seidl-Seiboth V."/>
            <person name="Martinez D.A."/>
            <person name="Druzhinina I.S."/>
            <person name="Thon M."/>
            <person name="Zeilinger S."/>
            <person name="Casas-Flores S."/>
            <person name="Horwitz B.A."/>
            <person name="Mukherjee P.K."/>
            <person name="Mukherjee M."/>
            <person name="Kredics L."/>
            <person name="Alcaraz L.D."/>
            <person name="Aerts A."/>
            <person name="Antal Z."/>
            <person name="Atanasova L."/>
            <person name="Cervantes-Badillo M.G."/>
            <person name="Challacombe J."/>
            <person name="Chertkov O."/>
            <person name="McCluskey K."/>
            <person name="Coulpier F."/>
            <person name="Deshpande N."/>
            <person name="von Doehren H."/>
            <person name="Ebbole D.J."/>
            <person name="Esquivel-Naranjo E.U."/>
            <person name="Fekete E."/>
            <person name="Flipphi M."/>
            <person name="Glaser F."/>
            <person name="Gomez-Rodriguez E.Y."/>
            <person name="Gruber S."/>
            <person name="Han C."/>
            <person name="Henrissat B."/>
            <person name="Hermosa R."/>
            <person name="Hernandez-Onate M."/>
            <person name="Karaffa L."/>
            <person name="Kosti I."/>
            <person name="Le Crom S."/>
            <person name="Lindquist E."/>
            <person name="Lucas S."/>
            <person name="Luebeck M."/>
            <person name="Luebeck P.S."/>
            <person name="Margeot A."/>
            <person name="Metz B."/>
            <person name="Misra M."/>
            <person name="Nevalainen H."/>
            <person name="Omann M."/>
            <person name="Packer N."/>
            <person name="Perrone G."/>
            <person name="Uresti-Rivera E.E."/>
            <person name="Salamov A."/>
            <person name="Schmoll M."/>
            <person name="Seiboth B."/>
            <person name="Shapiro H."/>
            <person name="Sukno S."/>
            <person name="Tamayo-Ramos J.A."/>
            <person name="Tisch D."/>
            <person name="Wiest A."/>
            <person name="Wilkinson H.H."/>
            <person name="Zhang M."/>
            <person name="Coutinho P.M."/>
            <person name="Kenerley C.M."/>
            <person name="Monte E."/>
            <person name="Baker S.E."/>
            <person name="Grigoriev I.V."/>
        </authorList>
    </citation>
    <scope>NUCLEOTIDE SEQUENCE [LARGE SCALE GENOMIC DNA]</scope>
    <source>
        <strain evidence="5">Gv29-8 / FGSC 10586</strain>
    </source>
</reference>
<dbReference type="AlphaFoldDB" id="G9MGL9"/>
<feature type="domain" description="Nephrocystin 3-like N-terminal" evidence="3">
    <location>
        <begin position="357"/>
        <end position="481"/>
    </location>
</feature>
<name>G9MGL9_HYPVG</name>
<dbReference type="Proteomes" id="UP000007115">
    <property type="component" value="Unassembled WGS sequence"/>
</dbReference>
<dbReference type="InterPro" id="IPR056884">
    <property type="entry name" value="NPHP3-like_N"/>
</dbReference>
<keyword evidence="5" id="KW-1185">Reference proteome</keyword>
<dbReference type="RefSeq" id="XP_013960863.1">
    <property type="nucleotide sequence ID" value="XM_014105388.1"/>
</dbReference>
<dbReference type="OMA" id="VWRIFES"/>
<evidence type="ECO:0000259" key="2">
    <source>
        <dbReference type="Pfam" id="PF24809"/>
    </source>
</evidence>
<evidence type="ECO:0000256" key="1">
    <source>
        <dbReference type="ARBA" id="ARBA00022737"/>
    </source>
</evidence>
<dbReference type="EMBL" id="ABDF02000002">
    <property type="protein sequence ID" value="EHK26666.1"/>
    <property type="molecule type" value="Genomic_DNA"/>
</dbReference>
<sequence length="543" mass="62618">MTTSWSKWYESGSGDYDSLLISALSFINTALEKCKKINEQLNAQPWWDSDRQPGLVATKIVESAPIQLKKARLYEAAWVQSRIIKESERILHKKKSKPELLSKIADSAYALIDVAKQIKPIVDIFIPQSPEYSIPYACLWIIFKGISDRKEKIDSVHNLITSLSEDIPILEVYKDMVPTRNMKQALTEFYIHTLDLLWRLSMYYCNNFFVQLSDAMLPRTKYKFPTYIGNITKASARIKTLCEVGHMAEQKDIKKTIDVLHNEIYSMSQEMQKISIAQSRHYISKILDCWDYDVDDVEDEFRKWQSLRFFTDMRDHWGYNGILPRLAEWRKLCDNSENSILWVSTENNERQFWITEFSINLIDICRTQGQLITFAMCDRPKGVKWTPQQVLKQLISQLLISRPSLTISAPHIVNTKKFCKAKSFDAILKLLHSIMALVGSVVIVIDHLDKCVPDLAASRVNVANALSLLVKMHPQSRIIVTTGQVVPPSTLPGRPISFAIVNTKRRPRILEYKRTSTVQRQHSGAPYTGMYPMTEKDFLKHYG</sequence>
<organism evidence="4 5">
    <name type="scientific">Hypocrea virens (strain Gv29-8 / FGSC 10586)</name>
    <name type="common">Gliocladium virens</name>
    <name type="synonym">Trichoderma virens</name>
    <dbReference type="NCBI Taxonomy" id="413071"/>
    <lineage>
        <taxon>Eukaryota</taxon>
        <taxon>Fungi</taxon>
        <taxon>Dikarya</taxon>
        <taxon>Ascomycota</taxon>
        <taxon>Pezizomycotina</taxon>
        <taxon>Sordariomycetes</taxon>
        <taxon>Hypocreomycetidae</taxon>
        <taxon>Hypocreales</taxon>
        <taxon>Hypocreaceae</taxon>
        <taxon>Trichoderma</taxon>
    </lineage>
</organism>
<feature type="domain" description="DUF7708" evidence="2">
    <location>
        <begin position="117"/>
        <end position="250"/>
    </location>
</feature>
<evidence type="ECO:0000313" key="5">
    <source>
        <dbReference type="Proteomes" id="UP000007115"/>
    </source>
</evidence>
<dbReference type="InterPro" id="IPR056125">
    <property type="entry name" value="DUF7708"/>
</dbReference>
<dbReference type="InParanoid" id="G9MGL9"/>
<keyword evidence="1" id="KW-0677">Repeat</keyword>
<dbReference type="VEuPathDB" id="FungiDB:TRIVIDRAFT_69581"/>
<dbReference type="eggNOG" id="ENOG502SPJM">
    <property type="taxonomic scope" value="Eukaryota"/>
</dbReference>
<comment type="caution">
    <text evidence="4">The sequence shown here is derived from an EMBL/GenBank/DDBJ whole genome shotgun (WGS) entry which is preliminary data.</text>
</comment>
<accession>G9MGL9</accession>
<gene>
    <name evidence="4" type="ORF">TRIVIDRAFT_69581</name>
</gene>
<evidence type="ECO:0000259" key="3">
    <source>
        <dbReference type="Pfam" id="PF24883"/>
    </source>
</evidence>
<proteinExistence type="predicted"/>
<dbReference type="Pfam" id="PF24809">
    <property type="entry name" value="DUF7708"/>
    <property type="match status" value="1"/>
</dbReference>
<protein>
    <submittedName>
        <fullName evidence="4">Uncharacterized protein</fullName>
    </submittedName>
</protein>
<dbReference type="OrthoDB" id="4897013at2759"/>
<dbReference type="GeneID" id="25797260"/>